<dbReference type="SUPFAM" id="SSF51338">
    <property type="entry name" value="Composite domain of metallo-dependent hydrolases"/>
    <property type="match status" value="1"/>
</dbReference>
<dbReference type="PANTHER" id="PTHR11113:SF14">
    <property type="entry name" value="N-ACETYLGLUCOSAMINE-6-PHOSPHATE DEACETYLASE"/>
    <property type="match status" value="1"/>
</dbReference>
<feature type="binding site" evidence="7">
    <location>
        <position position="224"/>
    </location>
    <ligand>
        <name>substrate</name>
    </ligand>
</feature>
<dbReference type="PIRSF" id="PIRSF038994">
    <property type="entry name" value="NagA"/>
    <property type="match status" value="1"/>
</dbReference>
<dbReference type="Gene3D" id="3.20.20.140">
    <property type="entry name" value="Metal-dependent hydrolases"/>
    <property type="match status" value="1"/>
</dbReference>
<evidence type="ECO:0000256" key="3">
    <source>
        <dbReference type="ARBA" id="ARBA00022801"/>
    </source>
</evidence>
<dbReference type="RefSeq" id="WP_066559541.1">
    <property type="nucleotide sequence ID" value="NZ_JAJEQN010000018.1"/>
</dbReference>
<sequence>MKILNAKICSNGQIFDGEVTVDGERIASVTPKETSSSSDETIIDAKGMYVIPGLLDVHFHGCVGYDTCDASKEAFDKIAEYEGSEGVLAICPATMTYPEDKLSEIMDIAADYESPVGADFVGLHLEGPFINPNRVGAQNSDYVQKPDADMLLRLQERAKGRIRICDVAPETENAIDFVEKIKDHVASVSIAHTCTDYDTAMQAFEHGANHLTHGFNAMPGIHHRKPGPLSAAADAEADVELICDNVHIHPSVVRLAFKLFTDEHVILISDTMRACGLEDGCYDLGGQQVEVKGNLATLASDSATIAGSVTNLMNCLRCAVKTMKIPFASAVKAATHNPARSIGVLDDYGDVEAGKYANLLILDEELNIVHMIKRGKLVR</sequence>
<dbReference type="Pfam" id="PF01979">
    <property type="entry name" value="Amidohydro_1"/>
    <property type="match status" value="1"/>
</dbReference>
<feature type="binding site" evidence="8">
    <location>
        <position position="192"/>
    </location>
    <ligand>
        <name>Zn(2+)</name>
        <dbReference type="ChEBI" id="CHEBI:29105"/>
    </ligand>
</feature>
<comment type="caution">
    <text evidence="10">The sequence shown here is derived from an EMBL/GenBank/DDBJ whole genome shotgun (WGS) entry which is preliminary data.</text>
</comment>
<dbReference type="InterPro" id="IPR011059">
    <property type="entry name" value="Metal-dep_hydrolase_composite"/>
</dbReference>
<feature type="binding site" evidence="8">
    <location>
        <position position="126"/>
    </location>
    <ligand>
        <name>Zn(2+)</name>
        <dbReference type="ChEBI" id="CHEBI:29105"/>
    </ligand>
</feature>
<comment type="cofactor">
    <cofactor evidence="8">
        <name>a divalent metal cation</name>
        <dbReference type="ChEBI" id="CHEBI:60240"/>
    </cofactor>
    <text evidence="8">Binds 1 divalent metal cation per subunit.</text>
</comment>
<dbReference type="GO" id="GO:0006046">
    <property type="term" value="P:N-acetylglucosamine catabolic process"/>
    <property type="evidence" value="ECO:0007669"/>
    <property type="project" value="TreeGrafter"/>
</dbReference>
<evidence type="ECO:0000313" key="11">
    <source>
        <dbReference type="Proteomes" id="UP001198200"/>
    </source>
</evidence>
<evidence type="ECO:0000256" key="7">
    <source>
        <dbReference type="PIRSR" id="PIRSR038994-2"/>
    </source>
</evidence>
<keyword evidence="2 8" id="KW-0479">Metal-binding</keyword>
<reference evidence="10 11" key="1">
    <citation type="submission" date="2021-10" db="EMBL/GenBank/DDBJ databases">
        <title>Anaerobic single-cell dispensing facilitates the cultivation of human gut bacteria.</title>
        <authorList>
            <person name="Afrizal A."/>
        </authorList>
    </citation>
    <scope>NUCLEOTIDE SEQUENCE [LARGE SCALE GENOMIC DNA]</scope>
    <source>
        <strain evidence="10 11">CLA-AA-H224</strain>
    </source>
</reference>
<evidence type="ECO:0000256" key="6">
    <source>
        <dbReference type="PIRSR" id="PIRSR038994-1"/>
    </source>
</evidence>
<dbReference type="AlphaFoldDB" id="A0AAE3E4N2"/>
<dbReference type="GO" id="GO:0046872">
    <property type="term" value="F:metal ion binding"/>
    <property type="evidence" value="ECO:0007669"/>
    <property type="project" value="UniProtKB-KW"/>
</dbReference>
<feature type="binding site" evidence="7">
    <location>
        <begin position="216"/>
        <end position="217"/>
    </location>
    <ligand>
        <name>substrate</name>
    </ligand>
</feature>
<accession>A0AAE3E4N2</accession>
<gene>
    <name evidence="10" type="primary">nagA</name>
    <name evidence="10" type="ORF">LKD48_08255</name>
</gene>
<dbReference type="NCBIfam" id="TIGR00221">
    <property type="entry name" value="nagA"/>
    <property type="match status" value="1"/>
</dbReference>
<feature type="binding site" evidence="8">
    <location>
        <position position="213"/>
    </location>
    <ligand>
        <name>Zn(2+)</name>
        <dbReference type="ChEBI" id="CHEBI:29105"/>
    </ligand>
</feature>
<evidence type="ECO:0000256" key="1">
    <source>
        <dbReference type="ARBA" id="ARBA00010716"/>
    </source>
</evidence>
<name>A0AAE3E4N2_9FIRM</name>
<dbReference type="GO" id="GO:0008448">
    <property type="term" value="F:N-acetylglucosamine-6-phosphate deacetylase activity"/>
    <property type="evidence" value="ECO:0007669"/>
    <property type="project" value="UniProtKB-EC"/>
</dbReference>
<feature type="binding site" evidence="7">
    <location>
        <position position="137"/>
    </location>
    <ligand>
        <name>substrate</name>
    </ligand>
</feature>
<dbReference type="CDD" id="cd00854">
    <property type="entry name" value="NagA"/>
    <property type="match status" value="1"/>
</dbReference>
<dbReference type="InterPro" id="IPR003764">
    <property type="entry name" value="GlcNAc_6-P_deAcase"/>
</dbReference>
<feature type="binding site" evidence="7">
    <location>
        <begin position="305"/>
        <end position="307"/>
    </location>
    <ligand>
        <name>substrate</name>
    </ligand>
</feature>
<evidence type="ECO:0000256" key="2">
    <source>
        <dbReference type="ARBA" id="ARBA00022723"/>
    </source>
</evidence>
<dbReference type="Proteomes" id="UP001198200">
    <property type="component" value="Unassembled WGS sequence"/>
</dbReference>
<evidence type="ECO:0000259" key="9">
    <source>
        <dbReference type="Pfam" id="PF01979"/>
    </source>
</evidence>
<dbReference type="EC" id="3.5.1.25" evidence="10"/>
<feature type="binding site" evidence="7">
    <location>
        <position position="247"/>
    </location>
    <ligand>
        <name>substrate</name>
    </ligand>
</feature>
<protein>
    <submittedName>
        <fullName evidence="10">N-acetylglucosamine-6-phosphate deacetylase</fullName>
        <ecNumber evidence="10">3.5.1.25</ecNumber>
    </submittedName>
</protein>
<keyword evidence="3 5" id="KW-0378">Hydrolase</keyword>
<dbReference type="InterPro" id="IPR032466">
    <property type="entry name" value="Metal_Hydrolase"/>
</dbReference>
<organism evidence="10 11">
    <name type="scientific">Anthropogastromicrobium aceti</name>
    <dbReference type="NCBI Taxonomy" id="2981768"/>
    <lineage>
        <taxon>Bacteria</taxon>
        <taxon>Bacillati</taxon>
        <taxon>Bacillota</taxon>
        <taxon>Clostridia</taxon>
        <taxon>Lachnospirales</taxon>
        <taxon>Lachnospiraceae</taxon>
        <taxon>Anthropogastromicrobium</taxon>
    </lineage>
</organism>
<comment type="similarity">
    <text evidence="1 5">Belongs to the metallo-dependent hydrolases superfamily. NagA family.</text>
</comment>
<evidence type="ECO:0000313" key="10">
    <source>
        <dbReference type="EMBL" id="MCC2221623.1"/>
    </source>
</evidence>
<keyword evidence="11" id="KW-1185">Reference proteome</keyword>
<dbReference type="InterPro" id="IPR006680">
    <property type="entry name" value="Amidohydro-rel"/>
</dbReference>
<feature type="active site" description="Proton donor/acceptor" evidence="6">
    <location>
        <position position="270"/>
    </location>
</feature>
<feature type="domain" description="Amidohydrolase-related" evidence="9">
    <location>
        <begin position="49"/>
        <end position="378"/>
    </location>
</feature>
<dbReference type="PANTHER" id="PTHR11113">
    <property type="entry name" value="N-ACETYLGLUCOSAMINE-6-PHOSPHATE DEACETYLASE"/>
    <property type="match status" value="1"/>
</dbReference>
<evidence type="ECO:0000256" key="4">
    <source>
        <dbReference type="ARBA" id="ARBA00023277"/>
    </source>
</evidence>
<dbReference type="SUPFAM" id="SSF51556">
    <property type="entry name" value="Metallo-dependent hydrolases"/>
    <property type="match status" value="1"/>
</dbReference>
<dbReference type="Gene3D" id="2.30.40.10">
    <property type="entry name" value="Urease, subunit C, domain 1"/>
    <property type="match status" value="1"/>
</dbReference>
<keyword evidence="4 5" id="KW-0119">Carbohydrate metabolism</keyword>
<dbReference type="EMBL" id="JAJEQN010000018">
    <property type="protein sequence ID" value="MCC2221623.1"/>
    <property type="molecule type" value="Genomic_DNA"/>
</dbReference>
<evidence type="ECO:0000256" key="5">
    <source>
        <dbReference type="PIRNR" id="PIRNR038994"/>
    </source>
</evidence>
<proteinExistence type="inferred from homology"/>
<evidence type="ECO:0000256" key="8">
    <source>
        <dbReference type="PIRSR" id="PIRSR038994-3"/>
    </source>
</evidence>